<protein>
    <submittedName>
        <fullName evidence="1">Uncharacterized protein</fullName>
    </submittedName>
</protein>
<sequence>MLLLASVTQNSFEPVELTDKAQQDTFEFSEDCPMNLLKAIVVGSVIFGSALSYAEDGYDRSIKFNEKFRADQKRIHGTESAEKKAGELKVNDIRQDQNNMEIKKETKAD</sequence>
<gene>
    <name evidence="1" type="ORF">CXL00_01480</name>
</gene>
<dbReference type="AlphaFoldDB" id="A0A2N8SZ80"/>
<dbReference type="RefSeq" id="WP_080583081.1">
    <property type="nucleotide sequence ID" value="NZ_CP015641.1"/>
</dbReference>
<reference evidence="1 2" key="1">
    <citation type="submission" date="2018-01" db="EMBL/GenBank/DDBJ databases">
        <title>Denitrification phenotypes of diverse strains of Pseudomonas stutzeri.</title>
        <authorList>
            <person name="Milligan D.A."/>
            <person name="Bergaust L."/>
            <person name="Bakken L.R."/>
            <person name="Frostegard A."/>
        </authorList>
    </citation>
    <scope>NUCLEOTIDE SEQUENCE [LARGE SCALE GENOMIC DNA]</scope>
    <source>
        <strain evidence="1 2">28a3</strain>
    </source>
</reference>
<organism evidence="1 2">
    <name type="scientific">Stutzerimonas stutzeri</name>
    <name type="common">Pseudomonas stutzeri</name>
    <dbReference type="NCBI Taxonomy" id="316"/>
    <lineage>
        <taxon>Bacteria</taxon>
        <taxon>Pseudomonadati</taxon>
        <taxon>Pseudomonadota</taxon>
        <taxon>Gammaproteobacteria</taxon>
        <taxon>Pseudomonadales</taxon>
        <taxon>Pseudomonadaceae</taxon>
        <taxon>Stutzerimonas</taxon>
    </lineage>
</organism>
<comment type="caution">
    <text evidence="1">The sequence shown here is derived from an EMBL/GenBank/DDBJ whole genome shotgun (WGS) entry which is preliminary data.</text>
</comment>
<evidence type="ECO:0000313" key="2">
    <source>
        <dbReference type="Proteomes" id="UP000235897"/>
    </source>
</evidence>
<dbReference type="OrthoDB" id="6960943at2"/>
<accession>A0A2N8SZ80</accession>
<dbReference type="EMBL" id="POUW01000001">
    <property type="protein sequence ID" value="PNG07758.1"/>
    <property type="molecule type" value="Genomic_DNA"/>
</dbReference>
<proteinExistence type="predicted"/>
<evidence type="ECO:0000313" key="1">
    <source>
        <dbReference type="EMBL" id="PNG07758.1"/>
    </source>
</evidence>
<name>A0A2N8SZ80_STUST</name>
<dbReference type="Proteomes" id="UP000235897">
    <property type="component" value="Unassembled WGS sequence"/>
</dbReference>